<gene>
    <name evidence="1" type="ORF">FHP25_35620</name>
</gene>
<dbReference type="OrthoDB" id="7375251at2"/>
<protein>
    <submittedName>
        <fullName evidence="1">Uncharacterized protein</fullName>
    </submittedName>
</protein>
<dbReference type="AlphaFoldDB" id="A0A5C8P8U1"/>
<dbReference type="Proteomes" id="UP000321638">
    <property type="component" value="Unassembled WGS sequence"/>
</dbReference>
<evidence type="ECO:0000313" key="2">
    <source>
        <dbReference type="Proteomes" id="UP000321638"/>
    </source>
</evidence>
<organism evidence="1 2">
    <name type="scientific">Vineibacter terrae</name>
    <dbReference type="NCBI Taxonomy" id="2586908"/>
    <lineage>
        <taxon>Bacteria</taxon>
        <taxon>Pseudomonadati</taxon>
        <taxon>Pseudomonadota</taxon>
        <taxon>Alphaproteobacteria</taxon>
        <taxon>Hyphomicrobiales</taxon>
        <taxon>Vineibacter</taxon>
    </lineage>
</organism>
<proteinExistence type="predicted"/>
<accession>A0A5C8P8U1</accession>
<evidence type="ECO:0000313" key="1">
    <source>
        <dbReference type="EMBL" id="TXL70166.1"/>
    </source>
</evidence>
<keyword evidence="2" id="KW-1185">Reference proteome</keyword>
<comment type="caution">
    <text evidence="1">The sequence shown here is derived from an EMBL/GenBank/DDBJ whole genome shotgun (WGS) entry which is preliminary data.</text>
</comment>
<sequence>MLRLKLYPITISGSTLDEDFRSIVTAIGPWLSARQQDWLLRRSNRLDFVNDPRAPAQRYEEDIRALIEAHLLRTEIGKTLFGMLPKDLRIWIIPYDSMAQTSFGACNAITSQMSSRLSDGVRILYSPETWAYSACGRLPGYRADETLFHEMVHACRLARFGFEGNNHEPLRDNKDHEEFLAVQMSNVYRSEGNARTFNHAYMTSKLGTQAEVERTLSAPDFVKAIEDFLDDPFVAAVARINTAFNPFRDIARLKAQAEQLEQQRKQQQQRRRK</sequence>
<name>A0A5C8P8U1_9HYPH</name>
<reference evidence="1 2" key="1">
    <citation type="submission" date="2019-06" db="EMBL/GenBank/DDBJ databases">
        <title>New taxonomy in bacterial strain CC-CFT640, isolated from vineyard.</title>
        <authorList>
            <person name="Lin S.-Y."/>
            <person name="Tsai C.-F."/>
            <person name="Young C.-C."/>
        </authorList>
    </citation>
    <scope>NUCLEOTIDE SEQUENCE [LARGE SCALE GENOMIC DNA]</scope>
    <source>
        <strain evidence="1 2">CC-CFT640</strain>
    </source>
</reference>
<dbReference type="RefSeq" id="WP_147851777.1">
    <property type="nucleotide sequence ID" value="NZ_VDUZ01000064.1"/>
</dbReference>
<dbReference type="EMBL" id="VDUZ01000064">
    <property type="protein sequence ID" value="TXL70166.1"/>
    <property type="molecule type" value="Genomic_DNA"/>
</dbReference>